<feature type="region of interest" description="Disordered" evidence="11">
    <location>
        <begin position="814"/>
        <end position="843"/>
    </location>
</feature>
<dbReference type="EMBL" id="HACA01031025">
    <property type="protein sequence ID" value="CDW48386.1"/>
    <property type="molecule type" value="Transcribed_RNA"/>
</dbReference>
<dbReference type="GO" id="GO:0008757">
    <property type="term" value="F:S-adenosylmethionine-dependent methyltransferase activity"/>
    <property type="evidence" value="ECO:0007669"/>
    <property type="project" value="UniProtKB-ARBA"/>
</dbReference>
<dbReference type="Pfam" id="PF00096">
    <property type="entry name" value="zf-C2H2"/>
    <property type="match status" value="6"/>
</dbReference>
<protein>
    <submittedName>
        <fullName evidence="13">Transcription factor hamletlike [Bombus terrestris]</fullName>
    </submittedName>
</protein>
<name>A0A0K2VES7_LEPSM</name>
<keyword evidence="5" id="KW-0862">Zinc</keyword>
<accession>A0A0K2VES7</accession>
<dbReference type="FunFam" id="3.30.160.60:FF:000159">
    <property type="entry name" value="Mds1 and evi1 complex locus protein"/>
    <property type="match status" value="1"/>
</dbReference>
<dbReference type="PROSITE" id="PS00028">
    <property type="entry name" value="ZINC_FINGER_C2H2_1"/>
    <property type="match status" value="8"/>
</dbReference>
<feature type="region of interest" description="Disordered" evidence="11">
    <location>
        <begin position="483"/>
        <end position="563"/>
    </location>
</feature>
<evidence type="ECO:0000256" key="6">
    <source>
        <dbReference type="ARBA" id="ARBA00023015"/>
    </source>
</evidence>
<dbReference type="InterPro" id="IPR001214">
    <property type="entry name" value="SET_dom"/>
</dbReference>
<evidence type="ECO:0000259" key="12">
    <source>
        <dbReference type="PROSITE" id="PS50157"/>
    </source>
</evidence>
<dbReference type="GO" id="GO:0008276">
    <property type="term" value="F:protein methyltransferase activity"/>
    <property type="evidence" value="ECO:0007669"/>
    <property type="project" value="UniProtKB-ARBA"/>
</dbReference>
<evidence type="ECO:0000256" key="9">
    <source>
        <dbReference type="ARBA" id="ARBA00023242"/>
    </source>
</evidence>
<dbReference type="FunFam" id="3.30.160.60:FF:000112">
    <property type="entry name" value="Mds1 and evi1 complex locus protein"/>
    <property type="match status" value="1"/>
</dbReference>
<dbReference type="GO" id="GO:0003677">
    <property type="term" value="F:DNA binding"/>
    <property type="evidence" value="ECO:0007669"/>
    <property type="project" value="UniProtKB-KW"/>
</dbReference>
<evidence type="ECO:0000256" key="5">
    <source>
        <dbReference type="ARBA" id="ARBA00022833"/>
    </source>
</evidence>
<organism evidence="13">
    <name type="scientific">Lepeophtheirus salmonis</name>
    <name type="common">Salmon louse</name>
    <name type="synonym">Caligus salmonis</name>
    <dbReference type="NCBI Taxonomy" id="72036"/>
    <lineage>
        <taxon>Eukaryota</taxon>
        <taxon>Metazoa</taxon>
        <taxon>Ecdysozoa</taxon>
        <taxon>Arthropoda</taxon>
        <taxon>Crustacea</taxon>
        <taxon>Multicrustacea</taxon>
        <taxon>Hexanauplia</taxon>
        <taxon>Copepoda</taxon>
        <taxon>Siphonostomatoida</taxon>
        <taxon>Caligidae</taxon>
        <taxon>Lepeophtheirus</taxon>
    </lineage>
</organism>
<keyword evidence="3" id="KW-0677">Repeat</keyword>
<dbReference type="GO" id="GO:0005634">
    <property type="term" value="C:nucleus"/>
    <property type="evidence" value="ECO:0007669"/>
    <property type="project" value="UniProtKB-SubCell"/>
</dbReference>
<dbReference type="FunFam" id="3.30.160.60:FF:000126">
    <property type="entry name" value="Mds1 and evi1 complex locus protein"/>
    <property type="match status" value="1"/>
</dbReference>
<evidence type="ECO:0000256" key="11">
    <source>
        <dbReference type="SAM" id="MobiDB-lite"/>
    </source>
</evidence>
<dbReference type="OrthoDB" id="9368434at2759"/>
<evidence type="ECO:0000256" key="7">
    <source>
        <dbReference type="ARBA" id="ARBA00023125"/>
    </source>
</evidence>
<dbReference type="SUPFAM" id="SSF57667">
    <property type="entry name" value="beta-beta-alpha zinc fingers"/>
    <property type="match status" value="5"/>
</dbReference>
<feature type="domain" description="C2H2-type" evidence="12">
    <location>
        <begin position="239"/>
        <end position="266"/>
    </location>
</feature>
<feature type="domain" description="C2H2-type" evidence="12">
    <location>
        <begin position="209"/>
        <end position="237"/>
    </location>
</feature>
<evidence type="ECO:0000256" key="10">
    <source>
        <dbReference type="PROSITE-ProRule" id="PRU00042"/>
    </source>
</evidence>
<keyword evidence="7" id="KW-0238">DNA-binding</keyword>
<feature type="domain" description="C2H2-type" evidence="12">
    <location>
        <begin position="353"/>
        <end position="380"/>
    </location>
</feature>
<feature type="domain" description="C2H2-type" evidence="12">
    <location>
        <begin position="296"/>
        <end position="323"/>
    </location>
</feature>
<reference evidence="13" key="1">
    <citation type="submission" date="2014-05" db="EMBL/GenBank/DDBJ databases">
        <authorList>
            <person name="Chronopoulou M."/>
        </authorList>
    </citation>
    <scope>NUCLEOTIDE SEQUENCE</scope>
    <source>
        <tissue evidence="13">Whole organism</tissue>
    </source>
</reference>
<dbReference type="InterPro" id="IPR036236">
    <property type="entry name" value="Znf_C2H2_sf"/>
</dbReference>
<evidence type="ECO:0000256" key="8">
    <source>
        <dbReference type="ARBA" id="ARBA00023163"/>
    </source>
</evidence>
<dbReference type="Pfam" id="PF21549">
    <property type="entry name" value="PRDM2_PR"/>
    <property type="match status" value="1"/>
</dbReference>
<dbReference type="FunFam" id="3.30.160.60:FF:000150">
    <property type="entry name" value="Mds1 and evi1 complex locus protein"/>
    <property type="match status" value="1"/>
</dbReference>
<feature type="domain" description="C2H2-type" evidence="12">
    <location>
        <begin position="732"/>
        <end position="754"/>
    </location>
</feature>
<dbReference type="AlphaFoldDB" id="A0A0K2VES7"/>
<evidence type="ECO:0000313" key="13">
    <source>
        <dbReference type="EMBL" id="CDW48386.1"/>
    </source>
</evidence>
<feature type="region of interest" description="Disordered" evidence="11">
    <location>
        <begin position="155"/>
        <end position="194"/>
    </location>
</feature>
<evidence type="ECO:0000256" key="2">
    <source>
        <dbReference type="ARBA" id="ARBA00022723"/>
    </source>
</evidence>
<keyword evidence="6" id="KW-0805">Transcription regulation</keyword>
<feature type="compositionally biased region" description="Acidic residues" evidence="11">
    <location>
        <begin position="771"/>
        <end position="801"/>
    </location>
</feature>
<feature type="region of interest" description="Disordered" evidence="11">
    <location>
        <begin position="756"/>
        <end position="801"/>
    </location>
</feature>
<feature type="compositionally biased region" description="Low complexity" evidence="11">
    <location>
        <begin position="515"/>
        <end position="532"/>
    </location>
</feature>
<dbReference type="PANTHER" id="PTHR16515:SF57">
    <property type="entry name" value="ZINC FINGER PROTEIN 154-LIKE"/>
    <property type="match status" value="1"/>
</dbReference>
<feature type="domain" description="C2H2-type" evidence="12">
    <location>
        <begin position="675"/>
        <end position="702"/>
    </location>
</feature>
<proteinExistence type="predicted"/>
<evidence type="ECO:0000256" key="3">
    <source>
        <dbReference type="ARBA" id="ARBA00022737"/>
    </source>
</evidence>
<feature type="domain" description="C2H2-type" evidence="12">
    <location>
        <begin position="267"/>
        <end position="295"/>
    </location>
</feature>
<keyword evidence="9" id="KW-0539">Nucleus</keyword>
<dbReference type="FunFam" id="3.30.160.60:FF:000653">
    <property type="entry name" value="Zinc finger protein Pegasus"/>
    <property type="match status" value="1"/>
</dbReference>
<dbReference type="GO" id="GO:0008270">
    <property type="term" value="F:zinc ion binding"/>
    <property type="evidence" value="ECO:0007669"/>
    <property type="project" value="UniProtKB-KW"/>
</dbReference>
<dbReference type="GO" id="GO:0006355">
    <property type="term" value="P:regulation of DNA-templated transcription"/>
    <property type="evidence" value="ECO:0007669"/>
    <property type="project" value="UniProtKB-ARBA"/>
</dbReference>
<comment type="subcellular location">
    <subcellularLocation>
        <location evidence="1">Nucleus</location>
    </subcellularLocation>
</comment>
<dbReference type="SMART" id="SM00355">
    <property type="entry name" value="ZnF_C2H2"/>
    <property type="match status" value="9"/>
</dbReference>
<feature type="compositionally biased region" description="Low complexity" evidence="11">
    <location>
        <begin position="422"/>
        <end position="437"/>
    </location>
</feature>
<sequence>MLTLGDIKEVSNNGGFFGPQHLLAASAAAAQQLLQPPGSLKLQESSVGRGIGIWAAERIPLGTRYGPFLGKWALEPGDHRFAWEVIISSAGVRGFLDATHYGSWLKNLQSVPSHRLDYNVKNVLIGGQIYYETLRDIYPGEELILHPKEPILLDGERSSLSSPSRGSSHKEEGFNEGSSLRRVPGGGPPNTGEEDILITTEEEQELEGVKCLNCDKNFEDIYILDDHMSDAHGFERDKYICEHCPKKFSWRPNLLRHKMIHGEYRRFPCENCDKVFTDPSNLQRHIRTNHVGARSHACPECGKTFATSSGLKQHTHIHSSVKPFRCEVCFKSYTQFSNLCRHKRMHVNCRMQIKCTKCNLAFSTVTSLSKHRRFCDSKPPNPSFQQSTLCSEDSLLPKGSSSVSGMSEDSPLTRSPYPHHPPSSSYGSLLGSGTGSTHPPPPFSLFSNPLSFPTMLQRLAAAHQFQQRLQEQPLNHSHLISSQKMEETEDDLDENRNERASPSPRAQFAPPSSPPTSTSVPITTTATTTTTPLDLSLWKKTCSEQENNSESDERPVSPPRGFQQVMEGKPFIPVKDQVLRHPFLEAFYRLHANRVPLFPHPTTLPPGANSGGYTPYFHNGSRGSTNPNCVLSSGGGISPVSGGDGPSPTTDLLSGGAGSVAGLLELGGKGSKDRYSCKFCGKVFPRSANLTRHLRTHTGEQPYKCRYCERSFSISSNLQRHVRNIHNKEKPFKCPLCDRSFGQQTNLERHLKKHENCADPSAIVDSPEPRTEDEEDEEEMEEEALDEEDEALEEEEEDGIMEEFRSFMGKVRDLSSAAAAAASNSKNNSSTAPSLHQDLLLNN</sequence>
<feature type="domain" description="C2H2-type" evidence="12">
    <location>
        <begin position="703"/>
        <end position="731"/>
    </location>
</feature>
<dbReference type="Gene3D" id="3.30.160.60">
    <property type="entry name" value="Classic Zinc Finger"/>
    <property type="match status" value="7"/>
</dbReference>
<dbReference type="GO" id="GO:0008170">
    <property type="term" value="F:N-methyltransferase activity"/>
    <property type="evidence" value="ECO:0007669"/>
    <property type="project" value="UniProtKB-ARBA"/>
</dbReference>
<feature type="compositionally biased region" description="Low complexity" evidence="11">
    <location>
        <begin position="815"/>
        <end position="834"/>
    </location>
</feature>
<dbReference type="InterPro" id="IPR050331">
    <property type="entry name" value="Zinc_finger"/>
</dbReference>
<feature type="compositionally biased region" description="Low complexity" evidence="11">
    <location>
        <begin position="400"/>
        <end position="410"/>
    </location>
</feature>
<dbReference type="PROSITE" id="PS50157">
    <property type="entry name" value="ZINC_FINGER_C2H2_2"/>
    <property type="match status" value="9"/>
</dbReference>
<keyword evidence="4 10" id="KW-0863">Zinc-finger</keyword>
<keyword evidence="8" id="KW-0804">Transcription</keyword>
<dbReference type="SUPFAM" id="SSF82199">
    <property type="entry name" value="SET domain"/>
    <property type="match status" value="1"/>
</dbReference>
<dbReference type="PANTHER" id="PTHR16515">
    <property type="entry name" value="PR DOMAIN ZINC FINGER PROTEIN"/>
    <property type="match status" value="1"/>
</dbReference>
<evidence type="ECO:0000256" key="1">
    <source>
        <dbReference type="ARBA" id="ARBA00004123"/>
    </source>
</evidence>
<evidence type="ECO:0000256" key="4">
    <source>
        <dbReference type="ARBA" id="ARBA00022771"/>
    </source>
</evidence>
<dbReference type="InterPro" id="IPR013087">
    <property type="entry name" value="Znf_C2H2_type"/>
</dbReference>
<feature type="region of interest" description="Disordered" evidence="11">
    <location>
        <begin position="396"/>
        <end position="445"/>
    </location>
</feature>
<keyword evidence="2" id="KW-0479">Metal-binding</keyword>
<dbReference type="Gene3D" id="2.170.270.10">
    <property type="entry name" value="SET domain"/>
    <property type="match status" value="1"/>
</dbReference>
<feature type="domain" description="C2H2-type" evidence="12">
    <location>
        <begin position="324"/>
        <end position="351"/>
    </location>
</feature>
<dbReference type="InterPro" id="IPR046341">
    <property type="entry name" value="SET_dom_sf"/>
</dbReference>